<name>A0ABW8TQB3_9CLOT</name>
<dbReference type="GO" id="GO:0016787">
    <property type="term" value="F:hydrolase activity"/>
    <property type="evidence" value="ECO:0007669"/>
    <property type="project" value="UniProtKB-KW"/>
</dbReference>
<dbReference type="RefSeq" id="WP_406763768.1">
    <property type="nucleotide sequence ID" value="NZ_JBJHZY010000001.1"/>
</dbReference>
<keyword evidence="3" id="KW-1185">Reference proteome</keyword>
<feature type="domain" description="CN hydrolase" evidence="1">
    <location>
        <begin position="1"/>
        <end position="233"/>
    </location>
</feature>
<keyword evidence="2" id="KW-0378">Hydrolase</keyword>
<dbReference type="PANTHER" id="PTHR47799:SF1">
    <property type="entry name" value="OMEGA-AMIDASE YAFV"/>
    <property type="match status" value="1"/>
</dbReference>
<dbReference type="Gene3D" id="3.60.110.10">
    <property type="entry name" value="Carbon-nitrogen hydrolase"/>
    <property type="match status" value="1"/>
</dbReference>
<dbReference type="PANTHER" id="PTHR47799">
    <property type="entry name" value="OMEGA-AMIDASE YAFV"/>
    <property type="match status" value="1"/>
</dbReference>
<evidence type="ECO:0000259" key="1">
    <source>
        <dbReference type="PROSITE" id="PS50263"/>
    </source>
</evidence>
<reference evidence="2 3" key="1">
    <citation type="submission" date="2024-11" db="EMBL/GenBank/DDBJ databases">
        <authorList>
            <person name="Heng Y.C."/>
            <person name="Lim A.C.H."/>
            <person name="Lee J.K.Y."/>
            <person name="Kittelmann S."/>
        </authorList>
    </citation>
    <scope>NUCLEOTIDE SEQUENCE [LARGE SCALE GENOMIC DNA]</scope>
    <source>
        <strain evidence="2 3">WILCCON 0202</strain>
    </source>
</reference>
<sequence length="266" mass="31021">MKIALAQMRVEFENKEKNKEKCWSFIKGAKDKSCDLIIFPEMTLTGFSMNTKEIAEDNNETINWFKDKALNYGLYIGFGHVVRVNEKCENRFTIVSPDNKEILSYAKIHPFSYSFEDKYYVGGNSILYTHIRDFMVSPFICYDLRFPEIFQIASKECHLITVAANWPKSRRDNWITLLKARAIENQCYIAGVNVMGRINGYEYYGDSLIIDPIGNIIAVADDKEELLIAEIDINEVLRFRDHFPIKRDRREELYKDITAKKCSEAK</sequence>
<gene>
    <name evidence="2" type="ORF">ACJDUH_03510</name>
</gene>
<evidence type="ECO:0000313" key="3">
    <source>
        <dbReference type="Proteomes" id="UP001623661"/>
    </source>
</evidence>
<dbReference type="CDD" id="cd07583">
    <property type="entry name" value="nitrilase_5"/>
    <property type="match status" value="1"/>
</dbReference>
<dbReference type="SUPFAM" id="SSF56317">
    <property type="entry name" value="Carbon-nitrogen hydrolase"/>
    <property type="match status" value="1"/>
</dbReference>
<dbReference type="InterPro" id="IPR052737">
    <property type="entry name" value="Omega-amidase_YafV"/>
</dbReference>
<protein>
    <submittedName>
        <fullName evidence="2">Carbon-nitrogen family hydrolase</fullName>
    </submittedName>
</protein>
<dbReference type="InterPro" id="IPR036526">
    <property type="entry name" value="C-N_Hydrolase_sf"/>
</dbReference>
<accession>A0ABW8TQB3</accession>
<evidence type="ECO:0000313" key="2">
    <source>
        <dbReference type="EMBL" id="MFL0267160.1"/>
    </source>
</evidence>
<dbReference type="Proteomes" id="UP001623661">
    <property type="component" value="Unassembled WGS sequence"/>
</dbReference>
<dbReference type="Pfam" id="PF00795">
    <property type="entry name" value="CN_hydrolase"/>
    <property type="match status" value="1"/>
</dbReference>
<proteinExistence type="predicted"/>
<organism evidence="2 3">
    <name type="scientific">Candidatus Clostridium radicumherbarum</name>
    <dbReference type="NCBI Taxonomy" id="3381662"/>
    <lineage>
        <taxon>Bacteria</taxon>
        <taxon>Bacillati</taxon>
        <taxon>Bacillota</taxon>
        <taxon>Clostridia</taxon>
        <taxon>Eubacteriales</taxon>
        <taxon>Clostridiaceae</taxon>
        <taxon>Clostridium</taxon>
    </lineage>
</organism>
<comment type="caution">
    <text evidence="2">The sequence shown here is derived from an EMBL/GenBank/DDBJ whole genome shotgun (WGS) entry which is preliminary data.</text>
</comment>
<dbReference type="PROSITE" id="PS50263">
    <property type="entry name" value="CN_HYDROLASE"/>
    <property type="match status" value="1"/>
</dbReference>
<dbReference type="InterPro" id="IPR003010">
    <property type="entry name" value="C-N_Hydrolase"/>
</dbReference>
<dbReference type="EMBL" id="JBJHZY010000001">
    <property type="protein sequence ID" value="MFL0267160.1"/>
    <property type="molecule type" value="Genomic_DNA"/>
</dbReference>